<keyword evidence="4" id="KW-1185">Reference proteome</keyword>
<dbReference type="EMBL" id="CP128399">
    <property type="protein sequence ID" value="WJW65931.1"/>
    <property type="molecule type" value="Genomic_DNA"/>
</dbReference>
<evidence type="ECO:0000313" key="2">
    <source>
        <dbReference type="EMBL" id="WJW65931.1"/>
    </source>
</evidence>
<organism evidence="1 3">
    <name type="scientific">Candidatus Chlorohelix allophototropha</name>
    <dbReference type="NCBI Taxonomy" id="3003348"/>
    <lineage>
        <taxon>Bacteria</taxon>
        <taxon>Bacillati</taxon>
        <taxon>Chloroflexota</taxon>
        <taxon>Chloroflexia</taxon>
        <taxon>Candidatus Chloroheliales</taxon>
        <taxon>Candidatus Chloroheliaceae</taxon>
        <taxon>Candidatus Chlorohelix</taxon>
    </lineage>
</organism>
<dbReference type="RefSeq" id="WP_341467818.1">
    <property type="nucleotide sequence ID" value="NZ_CP128399.1"/>
</dbReference>
<dbReference type="Proteomes" id="UP000521676">
    <property type="component" value="Unassembled WGS sequence"/>
</dbReference>
<evidence type="ECO:0000313" key="4">
    <source>
        <dbReference type="Proteomes" id="UP001431572"/>
    </source>
</evidence>
<evidence type="ECO:0000313" key="3">
    <source>
        <dbReference type="Proteomes" id="UP000521676"/>
    </source>
</evidence>
<dbReference type="EMBL" id="JACATZ010000001">
    <property type="protein sequence ID" value="NWJ46562.1"/>
    <property type="molecule type" value="Genomic_DNA"/>
</dbReference>
<dbReference type="Proteomes" id="UP001431572">
    <property type="component" value="Chromosome 1"/>
</dbReference>
<sequence>MELYLEIFFSRIGDDKLLYLKQLVEVQDGAANPDKLVYEAFSRNFPDQTTSHENLLIHSTSWRHEEPGKFILTYLVYSDELNLSRGDAQLIPLQELRVARGSDSRTPRPTVIKESNVVSHGFRHLSFLAKNDPVIKKVLGTNKATLQAVESMSMGLSGSFN</sequence>
<proteinExistence type="predicted"/>
<reference evidence="2" key="2">
    <citation type="journal article" date="2024" name="Nature">
        <title>Anoxygenic phototroph of the Chloroflexota uses a type I reaction centre.</title>
        <authorList>
            <person name="Tsuji J.M."/>
            <person name="Shaw N.A."/>
            <person name="Nagashima S."/>
            <person name="Venkiteswaran J.J."/>
            <person name="Schiff S.L."/>
            <person name="Watanabe T."/>
            <person name="Fukui M."/>
            <person name="Hanada S."/>
            <person name="Tank M."/>
            <person name="Neufeld J.D."/>
        </authorList>
    </citation>
    <scope>NUCLEOTIDE SEQUENCE</scope>
    <source>
        <strain evidence="2">L227-S17</strain>
    </source>
</reference>
<accession>A0A8T7M118</accession>
<protein>
    <submittedName>
        <fullName evidence="1">Uncharacterized protein</fullName>
    </submittedName>
</protein>
<name>A0A8T7M118_9CHLR</name>
<reference evidence="1 3" key="1">
    <citation type="submission" date="2020-06" db="EMBL/GenBank/DDBJ databases">
        <title>Anoxygenic phototrophic Chloroflexota member uses a Type I reaction center.</title>
        <authorList>
            <person name="Tsuji J.M."/>
            <person name="Shaw N.A."/>
            <person name="Nagashima S."/>
            <person name="Venkiteswaran J."/>
            <person name="Schiff S.L."/>
            <person name="Hanada S."/>
            <person name="Tank M."/>
            <person name="Neufeld J.D."/>
        </authorList>
    </citation>
    <scope>NUCLEOTIDE SEQUENCE [LARGE SCALE GENOMIC DNA]</scope>
    <source>
        <strain evidence="1">L227-S17</strain>
    </source>
</reference>
<evidence type="ECO:0000313" key="1">
    <source>
        <dbReference type="EMBL" id="NWJ46562.1"/>
    </source>
</evidence>
<dbReference type="AlphaFoldDB" id="A0A8T7M118"/>
<gene>
    <name evidence="1" type="ORF">HXX08_11840</name>
    <name evidence="2" type="ORF">OZ401_001711</name>
</gene>